<dbReference type="Proteomes" id="UP000037751">
    <property type="component" value="Unassembled WGS sequence"/>
</dbReference>
<dbReference type="PANTHER" id="PTHR14359">
    <property type="entry name" value="HOMO-OLIGOMERIC FLAVIN CONTAINING CYS DECARBOXYLASE FAMILY"/>
    <property type="match status" value="1"/>
</dbReference>
<dbReference type="AlphaFoldDB" id="A0A0M9VP08"/>
<dbReference type="InterPro" id="IPR003382">
    <property type="entry name" value="Flavoprotein"/>
</dbReference>
<reference evidence="4 5" key="1">
    <citation type="submission" date="2015-07" db="EMBL/GenBank/DDBJ databases">
        <title>Draft Genome Sequence of Malassezia furfur CBS1878 and Malassezia pachydermatis CBS1879.</title>
        <authorList>
            <person name="Triana S."/>
            <person name="Ohm R."/>
            <person name="Gonzalez A."/>
            <person name="DeCock H."/>
            <person name="Restrepo S."/>
            <person name="Celis A."/>
        </authorList>
    </citation>
    <scope>NUCLEOTIDE SEQUENCE [LARGE SCALE GENOMIC DNA]</scope>
    <source>
        <strain evidence="4 5">CBS 1879</strain>
    </source>
</reference>
<keyword evidence="5" id="KW-1185">Reference proteome</keyword>
<dbReference type="Gene3D" id="3.40.50.1950">
    <property type="entry name" value="Flavin prenyltransferase-like"/>
    <property type="match status" value="1"/>
</dbReference>
<evidence type="ECO:0000259" key="3">
    <source>
        <dbReference type="Pfam" id="PF02441"/>
    </source>
</evidence>
<evidence type="ECO:0000313" key="4">
    <source>
        <dbReference type="EMBL" id="KOS13732.1"/>
    </source>
</evidence>
<evidence type="ECO:0000313" key="5">
    <source>
        <dbReference type="Proteomes" id="UP000037751"/>
    </source>
</evidence>
<sequence length="236" mass="25735">MIPASLQSQYTPLARPPSAARPAHVLLACTGSVASIKVPLMVQALLKYAHVHVHVVATKASLHFFDKDSLSPAPYTTSDLAALNRAAGTPEEAALHAQVPRVCVWTDEEEWSSWTQVGDPVLHIELRRWADLVLIAPCSADTLAKICHGLCDNVLTSFLRALSPSTPTWLFPAMNTLMYLHPFTAPQLEQVQTQLGYQVYGPISKRLACGDLVGTGAMCEWKDIVAMVVDHFGLQL</sequence>
<comment type="similarity">
    <text evidence="2">Belongs to the HFCD (homooligomeric flavin containing Cys decarboxylase) superfamily.</text>
</comment>
<dbReference type="Pfam" id="PF02441">
    <property type="entry name" value="Flavoprotein"/>
    <property type="match status" value="1"/>
</dbReference>
<keyword evidence="1" id="KW-0173">Coenzyme A biosynthesis</keyword>
<dbReference type="RefSeq" id="XP_017991364.1">
    <property type="nucleotide sequence ID" value="XM_018136472.1"/>
</dbReference>
<feature type="domain" description="Flavoprotein" evidence="3">
    <location>
        <begin position="24"/>
        <end position="231"/>
    </location>
</feature>
<dbReference type="EMBL" id="LGAV01000005">
    <property type="protein sequence ID" value="KOS13732.1"/>
    <property type="molecule type" value="Genomic_DNA"/>
</dbReference>
<organism evidence="4 5">
    <name type="scientific">Malassezia pachydermatis</name>
    <dbReference type="NCBI Taxonomy" id="77020"/>
    <lineage>
        <taxon>Eukaryota</taxon>
        <taxon>Fungi</taxon>
        <taxon>Dikarya</taxon>
        <taxon>Basidiomycota</taxon>
        <taxon>Ustilaginomycotina</taxon>
        <taxon>Malasseziomycetes</taxon>
        <taxon>Malasseziales</taxon>
        <taxon>Malasseziaceae</taxon>
        <taxon>Malassezia</taxon>
    </lineage>
</organism>
<dbReference type="GO" id="GO:0015937">
    <property type="term" value="P:coenzyme A biosynthetic process"/>
    <property type="evidence" value="ECO:0007669"/>
    <property type="project" value="UniProtKB-KW"/>
</dbReference>
<dbReference type="STRING" id="77020.A0A0M9VP08"/>
<dbReference type="GO" id="GO:0071513">
    <property type="term" value="C:phosphopantothenoylcysteine decarboxylase complex"/>
    <property type="evidence" value="ECO:0007669"/>
    <property type="project" value="TreeGrafter"/>
</dbReference>
<evidence type="ECO:0000256" key="2">
    <source>
        <dbReference type="ARBA" id="ARBA00038350"/>
    </source>
</evidence>
<protein>
    <submittedName>
        <fullName evidence="4">Flavo protein</fullName>
    </submittedName>
</protein>
<comment type="caution">
    <text evidence="4">The sequence shown here is derived from an EMBL/GenBank/DDBJ whole genome shotgun (WGS) entry which is preliminary data.</text>
</comment>
<dbReference type="SUPFAM" id="SSF52507">
    <property type="entry name" value="Homo-oligomeric flavin-containing Cys decarboxylases, HFCD"/>
    <property type="match status" value="1"/>
</dbReference>
<gene>
    <name evidence="4" type="ORF">Malapachy_1977</name>
</gene>
<dbReference type="OrthoDB" id="1532798at2759"/>
<dbReference type="GO" id="GO:0004633">
    <property type="term" value="F:phosphopantothenoylcysteine decarboxylase activity"/>
    <property type="evidence" value="ECO:0007669"/>
    <property type="project" value="TreeGrafter"/>
</dbReference>
<proteinExistence type="inferred from homology"/>
<name>A0A0M9VP08_9BASI</name>
<evidence type="ECO:0000256" key="1">
    <source>
        <dbReference type="ARBA" id="ARBA00022993"/>
    </source>
</evidence>
<dbReference type="VEuPathDB" id="FungiDB:Malapachy_1977"/>
<dbReference type="GeneID" id="28728347"/>
<dbReference type="PANTHER" id="PTHR14359:SF6">
    <property type="entry name" value="PHOSPHOPANTOTHENOYLCYSTEINE DECARBOXYLASE"/>
    <property type="match status" value="1"/>
</dbReference>
<dbReference type="GO" id="GO:0010181">
    <property type="term" value="F:FMN binding"/>
    <property type="evidence" value="ECO:0007669"/>
    <property type="project" value="TreeGrafter"/>
</dbReference>
<accession>A0A0M9VP08</accession>
<dbReference type="InterPro" id="IPR036551">
    <property type="entry name" value="Flavin_trans-like"/>
</dbReference>